<feature type="domain" description="PIN" evidence="1">
    <location>
        <begin position="991"/>
        <end position="1129"/>
    </location>
</feature>
<dbReference type="InterPro" id="IPR048987">
    <property type="entry name" value="PIN-TPR-GreABC"/>
</dbReference>
<protein>
    <recommendedName>
        <fullName evidence="1">PIN domain-containing protein</fullName>
    </recommendedName>
</protein>
<evidence type="ECO:0000313" key="3">
    <source>
        <dbReference type="Proteomes" id="UP000631694"/>
    </source>
</evidence>
<dbReference type="Gene3D" id="1.25.40.10">
    <property type="entry name" value="Tetratricopeptide repeat domain"/>
    <property type="match status" value="2"/>
</dbReference>
<accession>A0A931MY18</accession>
<sequence length="1326" mass="148778">MSLLAATQISKPADEQAFERASVVLWRCLLNDPSVQRNGRRGQRQNGVDLSGIRDGDTNWHVGVQCKLKTEGHTLSKDEVVGEVKKALTFKPMLREFYITTTAPDDVVMQELARLITSELATEGKRMRVSVWGWNTLEERISEYAAARKEFDPTFTMFGEEILAETKSISSSVAVGFSTVIEMIAHSDRRYANRPGDGTIEVSALEAHLDAEIDEYRQLNDAGKTLTAMPLLERLLARIEASASGRILFRIKANIGHCLMALNEDKKAAEMLLSSYEHAQDEPKAIANKAFGLLLRGDWQQLIAFGKSQLEIDPANEWLAGYLVQAARFDMTITDPLGLVPEQLRQTASVQIAWVDFVRRRGASGTWWGHARRLVADYPSEPTAVQFAAEADFDEILTSSSFLQMRVLHMTERQRLRAATVTLKSQWDRERVSDGPLRPEDIALCGNVIVGLAALDEFSEARDVARQGIALAPADADLLIRATVVAIEAGDDALASELLPRLPVTHDSVVLKFRFHAERANWTEVVELFANNVPLIPATEMPIITATAELAAIKIRVDDPEKRRSEIAAVADAAANDARASIVVADFARRDKMEDIADAAFEAALGLIDENSHMADRLMVAHHAHCRGDAAIVVNLLAGKIAEDHDSSELRMLARAFVNDSPIRQRALSFFKRLPPAVANLPYFLQAKGLLHFNRGALPEAEIALREAATVQPDLESFIALFSVLHRLDRGDEMKAIVDDIDLETVKGTPSQKMYLAQVMRMIGRGSQALEFAYKVLQSARNDHRVVLRYFGLIMVDPEEDLIPLVDAVAVDTWVRLESDRQERHAFLIEDGVDRPADDILSPSHLLAKAALNLRVGDEFEMPLGHGGTRRWCVAEIKHKYLHALHDVIDNFESRFPNAKGFYAIPFQDGDIQPALDQVRRVAEGNRRLADLYLVNNIPIKFVVANSSRDDIQFADYLRFLDFNIRSCTGTEHERFAATKLLYARQYSGAVVDTYTAWTLATMDAFDVLESVFGLLVIPQTTIDEIKNLRDEYDANNRQSVSLTWHNGKFFREEQTAEDRCVRRDYIVDQIRKIESKCSVCPVIAPDEPTDVAALIAKVFGGHVLDSANLAGENYILVSEDMHYRQLASVSCGVRGVWLQAVFSFAFDRGMIDHRRYAELVAKLASRRHEHLALDADVILAIFDEGYERDLSSFKDVANFIGTQNAEIRSHIAVATEVMNRIWRKKGHADLYCMKATSILLRCLIRYRTNDWAIVLALVQRNSLPYVRSYIVDWINGHFLPAEDVAIAAREIERRSNQSLEYLDLTVRQQISGSMKAKRKRRKSIK</sequence>
<evidence type="ECO:0000259" key="1">
    <source>
        <dbReference type="Pfam" id="PF20698"/>
    </source>
</evidence>
<dbReference type="RefSeq" id="WP_197310646.1">
    <property type="nucleotide sequence ID" value="NZ_JADZLT010000048.1"/>
</dbReference>
<dbReference type="Proteomes" id="UP000631694">
    <property type="component" value="Unassembled WGS sequence"/>
</dbReference>
<evidence type="ECO:0000313" key="2">
    <source>
        <dbReference type="EMBL" id="MBH0237550.1"/>
    </source>
</evidence>
<proteinExistence type="predicted"/>
<dbReference type="SMART" id="SM00028">
    <property type="entry name" value="TPR"/>
    <property type="match status" value="4"/>
</dbReference>
<gene>
    <name evidence="2" type="ORF">I5731_06955</name>
</gene>
<dbReference type="InterPro" id="IPR019734">
    <property type="entry name" value="TPR_rpt"/>
</dbReference>
<comment type="caution">
    <text evidence="2">The sequence shown here is derived from an EMBL/GenBank/DDBJ whole genome shotgun (WGS) entry which is preliminary data.</text>
</comment>
<reference evidence="2" key="1">
    <citation type="submission" date="2020-12" db="EMBL/GenBank/DDBJ databases">
        <title>Methylobrevis albus sp. nov., isolated from fresh water lack sediment.</title>
        <authorList>
            <person name="Zou Q."/>
        </authorList>
    </citation>
    <scope>NUCLEOTIDE SEQUENCE</scope>
    <source>
        <strain evidence="2">L22</strain>
    </source>
</reference>
<name>A0A931MY18_9HYPH</name>
<organism evidence="2 3">
    <name type="scientific">Methylobrevis albus</name>
    <dbReference type="NCBI Taxonomy" id="2793297"/>
    <lineage>
        <taxon>Bacteria</taxon>
        <taxon>Pseudomonadati</taxon>
        <taxon>Pseudomonadota</taxon>
        <taxon>Alphaproteobacteria</taxon>
        <taxon>Hyphomicrobiales</taxon>
        <taxon>Pleomorphomonadaceae</taxon>
        <taxon>Methylobrevis</taxon>
    </lineage>
</organism>
<dbReference type="EMBL" id="JADZLT010000048">
    <property type="protein sequence ID" value="MBH0237550.1"/>
    <property type="molecule type" value="Genomic_DNA"/>
</dbReference>
<dbReference type="SUPFAM" id="SSF48452">
    <property type="entry name" value="TPR-like"/>
    <property type="match status" value="1"/>
</dbReference>
<dbReference type="InterPro" id="IPR011990">
    <property type="entry name" value="TPR-like_helical_dom_sf"/>
</dbReference>
<keyword evidence="3" id="KW-1185">Reference proteome</keyword>
<dbReference type="Pfam" id="PF20698">
    <property type="entry name" value="PIN-TPR-GreABC"/>
    <property type="match status" value="1"/>
</dbReference>